<evidence type="ECO:0000313" key="1">
    <source>
        <dbReference type="EMBL" id="GME80774.1"/>
    </source>
</evidence>
<keyword evidence="2" id="KW-1185">Reference proteome</keyword>
<proteinExistence type="predicted"/>
<evidence type="ECO:0000313" key="2">
    <source>
        <dbReference type="Proteomes" id="UP001165064"/>
    </source>
</evidence>
<protein>
    <submittedName>
        <fullName evidence="1">Unnamed protein product</fullName>
    </submittedName>
</protein>
<gene>
    <name evidence="1" type="ORF">Amon02_000460400</name>
</gene>
<dbReference type="Proteomes" id="UP001165064">
    <property type="component" value="Unassembled WGS sequence"/>
</dbReference>
<accession>A0ACB5T471</accession>
<dbReference type="EMBL" id="BSXS01003201">
    <property type="protein sequence ID" value="GME80774.1"/>
    <property type="molecule type" value="Genomic_DNA"/>
</dbReference>
<name>A0ACB5T471_AMBMO</name>
<sequence length="212" mass="22827">MTTPITSPTTSTTSTSSKGSPSSRGYLSDDESSKVIGTATQPQESNPSDEGVKNSKNHDRPEDFEDEDEDEDDEDEDVPEVNSTPLNDIPGDCRMALVVRQDLQMQKGKIAAQCAHAAIALYRLMSDTTSPAYNQVMLNRWLRGGQAKITLKVPDKTGMDMLFAMALSLDVNCYIVHDAGRTQVASGSATVIGLGPAPKSVLDQITGSLKLY</sequence>
<reference evidence="1" key="1">
    <citation type="submission" date="2023-04" db="EMBL/GenBank/DDBJ databases">
        <title>Ambrosiozyma monospora NBRC 10751.</title>
        <authorList>
            <person name="Ichikawa N."/>
            <person name="Sato H."/>
            <person name="Tonouchi N."/>
        </authorList>
    </citation>
    <scope>NUCLEOTIDE SEQUENCE</scope>
    <source>
        <strain evidence="1">NBRC 10751</strain>
    </source>
</reference>
<organism evidence="1 2">
    <name type="scientific">Ambrosiozyma monospora</name>
    <name type="common">Yeast</name>
    <name type="synonym">Endomycopsis monosporus</name>
    <dbReference type="NCBI Taxonomy" id="43982"/>
    <lineage>
        <taxon>Eukaryota</taxon>
        <taxon>Fungi</taxon>
        <taxon>Dikarya</taxon>
        <taxon>Ascomycota</taxon>
        <taxon>Saccharomycotina</taxon>
        <taxon>Pichiomycetes</taxon>
        <taxon>Pichiales</taxon>
        <taxon>Pichiaceae</taxon>
        <taxon>Ambrosiozyma</taxon>
    </lineage>
</organism>
<comment type="caution">
    <text evidence="1">The sequence shown here is derived from an EMBL/GenBank/DDBJ whole genome shotgun (WGS) entry which is preliminary data.</text>
</comment>